<dbReference type="EMBL" id="CM004399">
    <property type="protein sequence ID" value="OAY32216.1"/>
    <property type="molecule type" value="Genomic_DNA"/>
</dbReference>
<organism evidence="2">
    <name type="scientific">Manihot esculenta</name>
    <name type="common">Cassava</name>
    <name type="synonym">Jatropha manihot</name>
    <dbReference type="NCBI Taxonomy" id="3983"/>
    <lineage>
        <taxon>Eukaryota</taxon>
        <taxon>Viridiplantae</taxon>
        <taxon>Streptophyta</taxon>
        <taxon>Embryophyta</taxon>
        <taxon>Tracheophyta</taxon>
        <taxon>Spermatophyta</taxon>
        <taxon>Magnoliopsida</taxon>
        <taxon>eudicotyledons</taxon>
        <taxon>Gunneridae</taxon>
        <taxon>Pentapetalae</taxon>
        <taxon>rosids</taxon>
        <taxon>fabids</taxon>
        <taxon>Malpighiales</taxon>
        <taxon>Euphorbiaceae</taxon>
        <taxon>Crotonoideae</taxon>
        <taxon>Manihoteae</taxon>
        <taxon>Manihot</taxon>
    </lineage>
</organism>
<name>A0A2C9UPI2_MANES</name>
<feature type="transmembrane region" description="Helical" evidence="1">
    <location>
        <begin position="51"/>
        <end position="71"/>
    </location>
</feature>
<dbReference type="AlphaFoldDB" id="A0A2C9UPI2"/>
<evidence type="ECO:0000313" key="2">
    <source>
        <dbReference type="EMBL" id="OAY32216.1"/>
    </source>
</evidence>
<reference evidence="2" key="1">
    <citation type="submission" date="2016-02" db="EMBL/GenBank/DDBJ databases">
        <title>WGS assembly of Manihot esculenta.</title>
        <authorList>
            <person name="Bredeson J.V."/>
            <person name="Prochnik S.E."/>
            <person name="Lyons J.B."/>
            <person name="Schmutz J."/>
            <person name="Grimwood J."/>
            <person name="Vrebalov J."/>
            <person name="Bart R.S."/>
            <person name="Amuge T."/>
            <person name="Ferguson M.E."/>
            <person name="Green R."/>
            <person name="Putnam N."/>
            <person name="Stites J."/>
            <person name="Rounsley S."/>
            <person name="Rokhsar D.S."/>
        </authorList>
    </citation>
    <scope>NUCLEOTIDE SEQUENCE [LARGE SCALE GENOMIC DNA]</scope>
    <source>
        <tissue evidence="2">Leaf</tissue>
    </source>
</reference>
<keyword evidence="1" id="KW-0812">Transmembrane</keyword>
<evidence type="ECO:0000256" key="1">
    <source>
        <dbReference type="SAM" id="Phobius"/>
    </source>
</evidence>
<keyword evidence="1" id="KW-0472">Membrane</keyword>
<proteinExistence type="predicted"/>
<protein>
    <submittedName>
        <fullName evidence="2">Uncharacterized protein</fullName>
    </submittedName>
</protein>
<gene>
    <name evidence="2" type="ORF">MANES_13G000600</name>
</gene>
<accession>A0A2C9UPI2</accession>
<keyword evidence="1" id="KW-1133">Transmembrane helix</keyword>
<sequence length="75" mass="8502">MALKLNQITFPLTHKLPCRSCSQTSPSRIFMAATLGSTPTKSVLLFSNESWVSLFVYLLIYLISLCLQMVFHSLY</sequence>